<dbReference type="GO" id="GO:0006897">
    <property type="term" value="P:endocytosis"/>
    <property type="evidence" value="ECO:0007669"/>
    <property type="project" value="InterPro"/>
</dbReference>
<dbReference type="Proteomes" id="UP000783686">
    <property type="component" value="Unassembled WGS sequence"/>
</dbReference>
<dbReference type="Proteomes" id="UP000614601">
    <property type="component" value="Unassembled WGS sequence"/>
</dbReference>
<dbReference type="PANTHER" id="PTHR10407">
    <property type="entry name" value="HUNTINGTIN INTERACTING PROTEIN 1"/>
    <property type="match status" value="1"/>
</dbReference>
<evidence type="ECO:0000259" key="7">
    <source>
        <dbReference type="PROSITE" id="PS50945"/>
    </source>
</evidence>
<dbReference type="PROSITE" id="PS50945">
    <property type="entry name" value="I_LWEQ"/>
    <property type="match status" value="1"/>
</dbReference>
<dbReference type="GO" id="GO:0030864">
    <property type="term" value="C:cortical actin cytoskeleton"/>
    <property type="evidence" value="ECO:0007669"/>
    <property type="project" value="TreeGrafter"/>
</dbReference>
<dbReference type="Gene3D" id="1.20.5.1700">
    <property type="match status" value="1"/>
</dbReference>
<evidence type="ECO:0000313" key="9">
    <source>
        <dbReference type="Proteomes" id="UP000614601"/>
    </source>
</evidence>
<proteinExistence type="inferred from homology"/>
<keyword evidence="9" id="KW-1185">Reference proteome</keyword>
<dbReference type="CDD" id="cd17006">
    <property type="entry name" value="ANTH_N_HIP1_like"/>
    <property type="match status" value="1"/>
</dbReference>
<feature type="coiled-coil region" evidence="5">
    <location>
        <begin position="455"/>
        <end position="514"/>
    </location>
</feature>
<comment type="subcellular location">
    <subcellularLocation>
        <location evidence="1">Cytoplasm</location>
    </subcellularLocation>
</comment>
<dbReference type="SUPFAM" id="SSF48464">
    <property type="entry name" value="ENTH/VHS domain"/>
    <property type="match status" value="1"/>
</dbReference>
<dbReference type="GO" id="GO:0048268">
    <property type="term" value="P:clathrin coat assembly"/>
    <property type="evidence" value="ECO:0007669"/>
    <property type="project" value="TreeGrafter"/>
</dbReference>
<comment type="caution">
    <text evidence="8">The sequence shown here is derived from an EMBL/GenBank/DDBJ whole genome shotgun (WGS) entry which is preliminary data.</text>
</comment>
<dbReference type="AlphaFoldDB" id="A0A811KHQ6"/>
<feature type="coiled-coil region" evidence="5">
    <location>
        <begin position="343"/>
        <end position="423"/>
    </location>
</feature>
<keyword evidence="4" id="KW-0009">Actin-binding</keyword>
<dbReference type="Gene3D" id="1.25.40.90">
    <property type="match status" value="1"/>
</dbReference>
<dbReference type="OrthoDB" id="8178130at2759"/>
<dbReference type="InterPro" id="IPR011417">
    <property type="entry name" value="ANTH_dom"/>
</dbReference>
<dbReference type="GO" id="GO:0007015">
    <property type="term" value="P:actin filament organization"/>
    <property type="evidence" value="ECO:0007669"/>
    <property type="project" value="TreeGrafter"/>
</dbReference>
<dbReference type="GO" id="GO:0051015">
    <property type="term" value="F:actin filament binding"/>
    <property type="evidence" value="ECO:0007669"/>
    <property type="project" value="TreeGrafter"/>
</dbReference>
<organism evidence="8 9">
    <name type="scientific">Bursaphelenchus okinawaensis</name>
    <dbReference type="NCBI Taxonomy" id="465554"/>
    <lineage>
        <taxon>Eukaryota</taxon>
        <taxon>Metazoa</taxon>
        <taxon>Ecdysozoa</taxon>
        <taxon>Nematoda</taxon>
        <taxon>Chromadorea</taxon>
        <taxon>Rhabditida</taxon>
        <taxon>Tylenchina</taxon>
        <taxon>Tylenchomorpha</taxon>
        <taxon>Aphelenchoidea</taxon>
        <taxon>Aphelenchoididae</taxon>
        <taxon>Bursaphelenchus</taxon>
    </lineage>
</organism>
<dbReference type="Pfam" id="PF01608">
    <property type="entry name" value="I_LWEQ"/>
    <property type="match status" value="1"/>
</dbReference>
<feature type="domain" description="I/LWEQ" evidence="7">
    <location>
        <begin position="663"/>
        <end position="904"/>
    </location>
</feature>
<dbReference type="GO" id="GO:0032051">
    <property type="term" value="F:clathrin light chain binding"/>
    <property type="evidence" value="ECO:0007669"/>
    <property type="project" value="TreeGrafter"/>
</dbReference>
<dbReference type="PANTHER" id="PTHR10407:SF15">
    <property type="entry name" value="HUNTINGTIN INTERACTING PROTEIN 1"/>
    <property type="match status" value="1"/>
</dbReference>
<dbReference type="PROSITE" id="PS50942">
    <property type="entry name" value="ENTH"/>
    <property type="match status" value="1"/>
</dbReference>
<reference evidence="8" key="1">
    <citation type="submission" date="2020-09" db="EMBL/GenBank/DDBJ databases">
        <authorList>
            <person name="Kikuchi T."/>
        </authorList>
    </citation>
    <scope>NUCLEOTIDE SEQUENCE</scope>
    <source>
        <strain evidence="8">SH1</strain>
    </source>
</reference>
<keyword evidence="3" id="KW-0963">Cytoplasm</keyword>
<evidence type="ECO:0008006" key="10">
    <source>
        <dbReference type="Google" id="ProtNLM"/>
    </source>
</evidence>
<dbReference type="InterPro" id="IPR013809">
    <property type="entry name" value="ENTH"/>
</dbReference>
<feature type="coiled-coil region" evidence="5">
    <location>
        <begin position="668"/>
        <end position="699"/>
    </location>
</feature>
<dbReference type="InterPro" id="IPR008942">
    <property type="entry name" value="ENTH_VHS"/>
</dbReference>
<dbReference type="GO" id="GO:0043325">
    <property type="term" value="F:phosphatidylinositol-3,4-bisphosphate binding"/>
    <property type="evidence" value="ECO:0007669"/>
    <property type="project" value="TreeGrafter"/>
</dbReference>
<evidence type="ECO:0000256" key="5">
    <source>
        <dbReference type="SAM" id="Coils"/>
    </source>
</evidence>
<feature type="coiled-coil region" evidence="5">
    <location>
        <begin position="863"/>
        <end position="899"/>
    </location>
</feature>
<dbReference type="InterPro" id="IPR035964">
    <property type="entry name" value="I/LWEQ_dom_sf"/>
</dbReference>
<evidence type="ECO:0000256" key="2">
    <source>
        <dbReference type="ARBA" id="ARBA00010135"/>
    </source>
</evidence>
<dbReference type="InterPro" id="IPR030224">
    <property type="entry name" value="Sla2_fam"/>
</dbReference>
<gene>
    <name evidence="8" type="ORF">BOKJ2_LOCUS5875</name>
</gene>
<evidence type="ECO:0000256" key="1">
    <source>
        <dbReference type="ARBA" id="ARBA00004496"/>
    </source>
</evidence>
<dbReference type="SUPFAM" id="SSF109885">
    <property type="entry name" value="I/LWEQ domain"/>
    <property type="match status" value="1"/>
</dbReference>
<dbReference type="FunFam" id="1.20.1410.10:FF:000006">
    <property type="entry name" value="Huntingtin interacting protein"/>
    <property type="match status" value="1"/>
</dbReference>
<evidence type="ECO:0000256" key="3">
    <source>
        <dbReference type="ARBA" id="ARBA00022490"/>
    </source>
</evidence>
<name>A0A811KHQ6_9BILA</name>
<dbReference type="EMBL" id="CAJFCW020000003">
    <property type="protein sequence ID" value="CAG9103485.1"/>
    <property type="molecule type" value="Genomic_DNA"/>
</dbReference>
<dbReference type="EMBL" id="CAJFDH010000003">
    <property type="protein sequence ID" value="CAD5215002.1"/>
    <property type="molecule type" value="Genomic_DNA"/>
</dbReference>
<dbReference type="SMART" id="SM00273">
    <property type="entry name" value="ENTH"/>
    <property type="match status" value="1"/>
</dbReference>
<evidence type="ECO:0000259" key="6">
    <source>
        <dbReference type="PROSITE" id="PS50942"/>
    </source>
</evidence>
<feature type="domain" description="ENTH" evidence="6">
    <location>
        <begin position="10"/>
        <end position="139"/>
    </location>
</feature>
<dbReference type="GO" id="GO:0080025">
    <property type="term" value="F:phosphatidylinositol-3,5-bisphosphate binding"/>
    <property type="evidence" value="ECO:0007669"/>
    <property type="project" value="TreeGrafter"/>
</dbReference>
<evidence type="ECO:0000256" key="4">
    <source>
        <dbReference type="ARBA" id="ARBA00023203"/>
    </source>
</evidence>
<dbReference type="GO" id="GO:0030136">
    <property type="term" value="C:clathrin-coated vesicle"/>
    <property type="evidence" value="ECO:0007669"/>
    <property type="project" value="TreeGrafter"/>
</dbReference>
<evidence type="ECO:0000313" key="8">
    <source>
        <dbReference type="EMBL" id="CAD5215002.1"/>
    </source>
</evidence>
<dbReference type="InterPro" id="IPR002558">
    <property type="entry name" value="ILWEQ_dom"/>
</dbReference>
<dbReference type="FunFam" id="1.25.40.90:FF:000012">
    <property type="entry name" value="Huntingtin interacting protein 1-related"/>
    <property type="match status" value="1"/>
</dbReference>
<keyword evidence="5" id="KW-0175">Coiled coil</keyword>
<dbReference type="Pfam" id="PF07651">
    <property type="entry name" value="ANTH"/>
    <property type="match status" value="1"/>
</dbReference>
<dbReference type="Gene3D" id="1.20.1410.10">
    <property type="entry name" value="I/LWEQ domain"/>
    <property type="match status" value="1"/>
</dbReference>
<protein>
    <recommendedName>
        <fullName evidence="10">I/LWEQ domain-containing protein</fullName>
    </recommendedName>
</protein>
<accession>A0A811KHQ6</accession>
<comment type="similarity">
    <text evidence="2">Belongs to the SLA2 family.</text>
</comment>
<sequence>MSRSALVADDRETFIKSQIIAVQKVLNKAEAPLKQKHVRSLIVGTHKERSASLFWSTVSRIPLEKSPVITWKFCNLLHKLIRDGHRKVVDDCARHISRLVQLGNFWQHLRASGYGNADAVYCRLLTKRLQFHQKYPQIPGSLQLTEQQINTISGDMNMSFELGIDLLDQIDELLAFRSAVTTLVDGYRWTSMVPQCQCLLAPLILVVLDSSLFYDLLVKIIFKLHSELPEDVLTGHRQRFMTTFKKLKEFYEGASNLQYFRYLVSVPSLPPNPPNFLQSSDLDTYRTPHAYLRDENGSDGTETPPDAQSVQDDTNMIIDLDLPETSSSVQSTFGVSPTRELEQQQMMEKMAELRRALESEMKAKDDIVMEARSRIEQYEARLVEMKEESDMYKDQSEQLNMQLQQLKDTANATEQQAEIQRQSEEKATEFEKKYTKLKSAYETFRGEHITALTELRDLRKFKTETSTEIAELKAELENERRKTEEGVQKSSDTVSELNSSLDKLKLDIENEKKASVNSQLHSLAESARGMLSHCKEELQNSSTISYPPHLAESELKVAQNSLQELFDSAKGGECDERFRREAISFLHYVCNAMVPCAAAAYTSSIEHYEPVLNACKEVIQEVSNVYIGLNGSKVPQLATSQLPKVIDLLNSLQDQVTALPTSNGDIDLEVVESQLQEEMERMNNAIKQAAERMKELQQQSKTKNSGIRLAVNDKILDHCNQLMAAVYELVEKSRDLQQEIVDAGRGTASPNEFYKRNHQWTKGLLSAAQGVGVSALELMNSADKVVLNEGKLQYLIVAAQEISASVAQLFVSSRVKADRESGKLAKLGKASKHVNECTGAVLAAVKDGKQTLEEEQLFDFSNYSLHEAKKAEMECQVRALELESLLSKERTKLASLRKQHYHMASLVDNENNA</sequence>
<dbReference type="GO" id="GO:0035615">
    <property type="term" value="F:clathrin adaptor activity"/>
    <property type="evidence" value="ECO:0007669"/>
    <property type="project" value="TreeGrafter"/>
</dbReference>
<dbReference type="SMART" id="SM00307">
    <property type="entry name" value="ILWEQ"/>
    <property type="match status" value="1"/>
</dbReference>